<feature type="transmembrane region" description="Helical" evidence="2">
    <location>
        <begin position="20"/>
        <end position="38"/>
    </location>
</feature>
<dbReference type="AlphaFoldDB" id="A0A316Z8K3"/>
<accession>A0A316Z8K3</accession>
<dbReference type="GeneID" id="37271665"/>
<name>A0A316Z8K3_9BASI</name>
<evidence type="ECO:0000256" key="2">
    <source>
        <dbReference type="SAM" id="Phobius"/>
    </source>
</evidence>
<keyword evidence="2" id="KW-1133">Transmembrane helix</keyword>
<keyword evidence="2" id="KW-0812">Transmembrane</keyword>
<dbReference type="InterPro" id="IPR013945">
    <property type="entry name" value="Pkr1"/>
</dbReference>
<dbReference type="RefSeq" id="XP_025598396.1">
    <property type="nucleotide sequence ID" value="XM_025744121.1"/>
</dbReference>
<proteinExistence type="predicted"/>
<dbReference type="Proteomes" id="UP000245946">
    <property type="component" value="Unassembled WGS sequence"/>
</dbReference>
<sequence>MSAILDSLFQPGLNAPMQRAMNASFAGLLLVLLALALLTRGNVHVCALMGIALALWASVGWFLKELAKLPPPPPTEKGKEAAEPGEGKMDEDAAATTTSSGSEAREDKKGR</sequence>
<keyword evidence="4" id="KW-1185">Reference proteome</keyword>
<evidence type="ECO:0000256" key="1">
    <source>
        <dbReference type="SAM" id="MobiDB-lite"/>
    </source>
</evidence>
<protein>
    <recommendedName>
        <fullName evidence="5">Pkr1-domain-containing protein</fullName>
    </recommendedName>
</protein>
<reference evidence="3 4" key="1">
    <citation type="journal article" date="2018" name="Mol. Biol. Evol.">
        <title>Broad Genomic Sampling Reveals a Smut Pathogenic Ancestry of the Fungal Clade Ustilaginomycotina.</title>
        <authorList>
            <person name="Kijpornyongpan T."/>
            <person name="Mondo S.J."/>
            <person name="Barry K."/>
            <person name="Sandor L."/>
            <person name="Lee J."/>
            <person name="Lipzen A."/>
            <person name="Pangilinan J."/>
            <person name="LaButti K."/>
            <person name="Hainaut M."/>
            <person name="Henrissat B."/>
            <person name="Grigoriev I.V."/>
            <person name="Spatafora J.W."/>
            <person name="Aime M.C."/>
        </authorList>
    </citation>
    <scope>NUCLEOTIDE SEQUENCE [LARGE SCALE GENOMIC DNA]</scope>
    <source>
        <strain evidence="3 4">MCA 4186</strain>
    </source>
</reference>
<dbReference type="PANTHER" id="PTHR28251:SF1">
    <property type="entry name" value="V-TYPE ATPASE ASSEMBLY FACTOR PKR1"/>
    <property type="match status" value="1"/>
</dbReference>
<organism evidence="3 4">
    <name type="scientific">Tilletiopsis washingtonensis</name>
    <dbReference type="NCBI Taxonomy" id="58919"/>
    <lineage>
        <taxon>Eukaryota</taxon>
        <taxon>Fungi</taxon>
        <taxon>Dikarya</taxon>
        <taxon>Basidiomycota</taxon>
        <taxon>Ustilaginomycotina</taxon>
        <taxon>Exobasidiomycetes</taxon>
        <taxon>Entylomatales</taxon>
        <taxon>Entylomatales incertae sedis</taxon>
        <taxon>Tilletiopsis</taxon>
    </lineage>
</organism>
<keyword evidence="2" id="KW-0472">Membrane</keyword>
<evidence type="ECO:0000313" key="4">
    <source>
        <dbReference type="Proteomes" id="UP000245946"/>
    </source>
</evidence>
<dbReference type="GO" id="GO:0005789">
    <property type="term" value="C:endoplasmic reticulum membrane"/>
    <property type="evidence" value="ECO:0007669"/>
    <property type="project" value="TreeGrafter"/>
</dbReference>
<evidence type="ECO:0000313" key="3">
    <source>
        <dbReference type="EMBL" id="PWN98117.1"/>
    </source>
</evidence>
<feature type="compositionally biased region" description="Basic and acidic residues" evidence="1">
    <location>
        <begin position="76"/>
        <end position="91"/>
    </location>
</feature>
<gene>
    <name evidence="3" type="ORF">FA09DRAFT_338547</name>
</gene>
<dbReference type="PANTHER" id="PTHR28251">
    <property type="entry name" value="V-TYPE ATPASE ASSEMBLY FACTOR PKR1"/>
    <property type="match status" value="1"/>
</dbReference>
<evidence type="ECO:0008006" key="5">
    <source>
        <dbReference type="Google" id="ProtNLM"/>
    </source>
</evidence>
<dbReference type="EMBL" id="KZ819292">
    <property type="protein sequence ID" value="PWN98117.1"/>
    <property type="molecule type" value="Genomic_DNA"/>
</dbReference>
<dbReference type="GO" id="GO:0070072">
    <property type="term" value="P:vacuolar proton-transporting V-type ATPase complex assembly"/>
    <property type="evidence" value="ECO:0007669"/>
    <property type="project" value="InterPro"/>
</dbReference>
<feature type="region of interest" description="Disordered" evidence="1">
    <location>
        <begin position="69"/>
        <end position="111"/>
    </location>
</feature>
<feature type="transmembrane region" description="Helical" evidence="2">
    <location>
        <begin position="45"/>
        <end position="63"/>
    </location>
</feature>
<dbReference type="Pfam" id="PF08636">
    <property type="entry name" value="Pkr1"/>
    <property type="match status" value="1"/>
</dbReference>